<keyword evidence="3" id="KW-1185">Reference proteome</keyword>
<name>A0A8H3ZHV1_9PEZI</name>
<dbReference type="AlphaFoldDB" id="A0A8H3ZHV1"/>
<protein>
    <submittedName>
        <fullName evidence="2">Uncharacterized protein</fullName>
    </submittedName>
</protein>
<feature type="region of interest" description="Disordered" evidence="1">
    <location>
        <begin position="77"/>
        <end position="98"/>
    </location>
</feature>
<evidence type="ECO:0000313" key="2">
    <source>
        <dbReference type="EMBL" id="KAF0316507.1"/>
    </source>
</evidence>
<accession>A0A8H3ZHV1</accession>
<proteinExistence type="predicted"/>
<feature type="non-terminal residue" evidence="2">
    <location>
        <position position="1"/>
    </location>
</feature>
<sequence length="98" mass="10876">YSSRTHRPRLEEGRAQTLLTASSFRRGRRHWVACSHPISLTHIHTPRAAQPQVSAASLSFSALVHPRADKTPLSLLSHVPTDARAHSPAIIRTRPPVH</sequence>
<dbReference type="Proteomes" id="UP000434172">
    <property type="component" value="Unassembled WGS sequence"/>
</dbReference>
<gene>
    <name evidence="2" type="ORF">GQ607_016281</name>
</gene>
<dbReference type="EMBL" id="WOWK01000157">
    <property type="protein sequence ID" value="KAF0316507.1"/>
    <property type="molecule type" value="Genomic_DNA"/>
</dbReference>
<comment type="caution">
    <text evidence="2">The sequence shown here is derived from an EMBL/GenBank/DDBJ whole genome shotgun (WGS) entry which is preliminary data.</text>
</comment>
<organism evidence="2 3">
    <name type="scientific">Colletotrichum asianum</name>
    <dbReference type="NCBI Taxonomy" id="702518"/>
    <lineage>
        <taxon>Eukaryota</taxon>
        <taxon>Fungi</taxon>
        <taxon>Dikarya</taxon>
        <taxon>Ascomycota</taxon>
        <taxon>Pezizomycotina</taxon>
        <taxon>Sordariomycetes</taxon>
        <taxon>Hypocreomycetidae</taxon>
        <taxon>Glomerellales</taxon>
        <taxon>Glomerellaceae</taxon>
        <taxon>Colletotrichum</taxon>
        <taxon>Colletotrichum gloeosporioides species complex</taxon>
    </lineage>
</organism>
<reference evidence="2 3" key="1">
    <citation type="submission" date="2019-12" db="EMBL/GenBank/DDBJ databases">
        <title>A genome sequence resource for the geographically widespread anthracnose pathogen Colletotrichum asianum.</title>
        <authorList>
            <person name="Meng Y."/>
        </authorList>
    </citation>
    <scope>NUCLEOTIDE SEQUENCE [LARGE SCALE GENOMIC DNA]</scope>
    <source>
        <strain evidence="2 3">ICMP 18580</strain>
    </source>
</reference>
<evidence type="ECO:0000313" key="3">
    <source>
        <dbReference type="Proteomes" id="UP000434172"/>
    </source>
</evidence>
<evidence type="ECO:0000256" key="1">
    <source>
        <dbReference type="SAM" id="MobiDB-lite"/>
    </source>
</evidence>